<sequence length="35" mass="4044">QVAMGYAHSLVIARDETDAEKEKLRKLPEYNPRTI</sequence>
<reference evidence="1" key="1">
    <citation type="submission" date="2014-04" db="EMBL/GenBank/DDBJ databases">
        <title>Genome evolution of avian class.</title>
        <authorList>
            <person name="Zhang G."/>
            <person name="Li C."/>
        </authorList>
    </citation>
    <scope>NUCLEOTIDE SEQUENCE [LARGE SCALE GENOMIC DNA]</scope>
    <source>
        <strain evidence="1">BGI_N325</strain>
    </source>
</reference>
<gene>
    <name evidence="1" type="ORF">N325_01856</name>
</gene>
<feature type="non-terminal residue" evidence="1">
    <location>
        <position position="35"/>
    </location>
</feature>
<keyword evidence="2" id="KW-1185">Reference proteome</keyword>
<protein>
    <submittedName>
        <fullName evidence="1">Protein RCC2</fullName>
    </submittedName>
</protein>
<dbReference type="EMBL" id="KK542336">
    <property type="protein sequence ID" value="KFP31233.1"/>
    <property type="molecule type" value="Genomic_DNA"/>
</dbReference>
<dbReference type="AlphaFoldDB" id="A0A091K512"/>
<evidence type="ECO:0000313" key="1">
    <source>
        <dbReference type="EMBL" id="KFP31233.1"/>
    </source>
</evidence>
<accession>A0A091K512</accession>
<evidence type="ECO:0000313" key="2">
    <source>
        <dbReference type="Proteomes" id="UP000053615"/>
    </source>
</evidence>
<organism evidence="1 2">
    <name type="scientific">Colius striatus</name>
    <name type="common">Speckled mousebird</name>
    <dbReference type="NCBI Taxonomy" id="57412"/>
    <lineage>
        <taxon>Eukaryota</taxon>
        <taxon>Metazoa</taxon>
        <taxon>Chordata</taxon>
        <taxon>Craniata</taxon>
        <taxon>Vertebrata</taxon>
        <taxon>Euteleostomi</taxon>
        <taxon>Archelosauria</taxon>
        <taxon>Archosauria</taxon>
        <taxon>Dinosauria</taxon>
        <taxon>Saurischia</taxon>
        <taxon>Theropoda</taxon>
        <taxon>Coelurosauria</taxon>
        <taxon>Aves</taxon>
        <taxon>Neognathae</taxon>
        <taxon>Neoaves</taxon>
        <taxon>Telluraves</taxon>
        <taxon>Coraciimorphae</taxon>
        <taxon>Coliiformes</taxon>
        <taxon>Coliidae</taxon>
        <taxon>Colius</taxon>
    </lineage>
</organism>
<name>A0A091K512_COLST</name>
<feature type="non-terminal residue" evidence="1">
    <location>
        <position position="1"/>
    </location>
</feature>
<dbReference type="Proteomes" id="UP000053615">
    <property type="component" value="Unassembled WGS sequence"/>
</dbReference>
<proteinExistence type="predicted"/>